<dbReference type="AlphaFoldDB" id="A0AB34K8A0"/>
<proteinExistence type="predicted"/>
<comment type="caution">
    <text evidence="1">The sequence shown here is derived from an EMBL/GenBank/DDBJ whole genome shotgun (WGS) entry which is preliminary data.</text>
</comment>
<organism evidence="1 2">
    <name type="scientific">Prymnesium parvum</name>
    <name type="common">Toxic golden alga</name>
    <dbReference type="NCBI Taxonomy" id="97485"/>
    <lineage>
        <taxon>Eukaryota</taxon>
        <taxon>Haptista</taxon>
        <taxon>Haptophyta</taxon>
        <taxon>Prymnesiophyceae</taxon>
        <taxon>Prymnesiales</taxon>
        <taxon>Prymnesiaceae</taxon>
        <taxon>Prymnesium</taxon>
    </lineage>
</organism>
<evidence type="ECO:0000313" key="2">
    <source>
        <dbReference type="Proteomes" id="UP001515480"/>
    </source>
</evidence>
<protein>
    <submittedName>
        <fullName evidence="1">Uncharacterized protein</fullName>
    </submittedName>
</protein>
<sequence length="217" mass="23817">MFEEITDSISNPKRREDYYHLSCGSGVELLRVLAAELTAQSPEIGAWAAGEIASLQLAGISSPTVASFDEYRDKYEDLNDQLDERASDASLASHYFAQVRRLGEMLSTKLKLRMVTDGATGDLPKTVAAITAVLLQLHLNACSACVGMRSHIVVEGVAVVLLPELPLDVIEFRCRDVDAGHDDVVDERVQLVVGLLQLQCVCMRKFFSFSTLKPAKM</sequence>
<accession>A0AB34K8A0</accession>
<dbReference type="EMBL" id="JBGBPQ010000001">
    <property type="protein sequence ID" value="KAL1530074.1"/>
    <property type="molecule type" value="Genomic_DNA"/>
</dbReference>
<dbReference type="Proteomes" id="UP001515480">
    <property type="component" value="Unassembled WGS sequence"/>
</dbReference>
<reference evidence="1 2" key="1">
    <citation type="journal article" date="2024" name="Science">
        <title>Giant polyketide synthase enzymes in the biosynthesis of giant marine polyether toxins.</title>
        <authorList>
            <person name="Fallon T.R."/>
            <person name="Shende V.V."/>
            <person name="Wierzbicki I.H."/>
            <person name="Pendleton A.L."/>
            <person name="Watervoot N.F."/>
            <person name="Auber R.P."/>
            <person name="Gonzalez D.J."/>
            <person name="Wisecaver J.H."/>
            <person name="Moore B.S."/>
        </authorList>
    </citation>
    <scope>NUCLEOTIDE SEQUENCE [LARGE SCALE GENOMIC DNA]</scope>
    <source>
        <strain evidence="1 2">12B1</strain>
    </source>
</reference>
<evidence type="ECO:0000313" key="1">
    <source>
        <dbReference type="EMBL" id="KAL1530074.1"/>
    </source>
</evidence>
<keyword evidence="2" id="KW-1185">Reference proteome</keyword>
<gene>
    <name evidence="1" type="ORF">AB1Y20_000996</name>
</gene>
<name>A0AB34K8A0_PRYPA</name>